<accession>A0A1J6JQA3</accession>
<protein>
    <submittedName>
        <fullName evidence="1">Uncharacterized protein</fullName>
    </submittedName>
</protein>
<evidence type="ECO:0000313" key="1">
    <source>
        <dbReference type="EMBL" id="OIT19962.1"/>
    </source>
</evidence>
<sequence length="61" mass="7138">MFLARGSIKLIGRLISSKLRPNKRISLTIKEQTHNQTNLSFKQQNSLKYENLRRNRVGIDL</sequence>
<keyword evidence="2" id="KW-1185">Reference proteome</keyword>
<evidence type="ECO:0000313" key="2">
    <source>
        <dbReference type="Proteomes" id="UP000187609"/>
    </source>
</evidence>
<gene>
    <name evidence="1" type="ORF">A4A49_61852</name>
</gene>
<dbReference type="EMBL" id="MJEQ01005922">
    <property type="protein sequence ID" value="OIT19962.1"/>
    <property type="molecule type" value="Genomic_DNA"/>
</dbReference>
<dbReference type="AlphaFoldDB" id="A0A1J6JQA3"/>
<reference evidence="1" key="1">
    <citation type="submission" date="2016-11" db="EMBL/GenBank/DDBJ databases">
        <title>The genome of Nicotiana attenuata.</title>
        <authorList>
            <person name="Xu S."/>
            <person name="Brockmoeller T."/>
            <person name="Gaquerel E."/>
            <person name="Navarro A."/>
            <person name="Kuhl H."/>
            <person name="Gase K."/>
            <person name="Ling Z."/>
            <person name="Zhou W."/>
            <person name="Kreitzer C."/>
            <person name="Stanke M."/>
            <person name="Tang H."/>
            <person name="Lyons E."/>
            <person name="Pandey P."/>
            <person name="Pandey S.P."/>
            <person name="Timmermann B."/>
            <person name="Baldwin I.T."/>
        </authorList>
    </citation>
    <scope>NUCLEOTIDE SEQUENCE [LARGE SCALE GENOMIC DNA]</scope>
    <source>
        <strain evidence="1">UT</strain>
    </source>
</reference>
<comment type="caution">
    <text evidence="1">The sequence shown here is derived from an EMBL/GenBank/DDBJ whole genome shotgun (WGS) entry which is preliminary data.</text>
</comment>
<dbReference type="Proteomes" id="UP000187609">
    <property type="component" value="Unassembled WGS sequence"/>
</dbReference>
<dbReference type="Gramene" id="OIT19962">
    <property type="protein sequence ID" value="OIT19962"/>
    <property type="gene ID" value="A4A49_61852"/>
</dbReference>
<name>A0A1J6JQA3_NICAT</name>
<proteinExistence type="predicted"/>
<organism evidence="1 2">
    <name type="scientific">Nicotiana attenuata</name>
    <name type="common">Coyote tobacco</name>
    <dbReference type="NCBI Taxonomy" id="49451"/>
    <lineage>
        <taxon>Eukaryota</taxon>
        <taxon>Viridiplantae</taxon>
        <taxon>Streptophyta</taxon>
        <taxon>Embryophyta</taxon>
        <taxon>Tracheophyta</taxon>
        <taxon>Spermatophyta</taxon>
        <taxon>Magnoliopsida</taxon>
        <taxon>eudicotyledons</taxon>
        <taxon>Gunneridae</taxon>
        <taxon>Pentapetalae</taxon>
        <taxon>asterids</taxon>
        <taxon>lamiids</taxon>
        <taxon>Solanales</taxon>
        <taxon>Solanaceae</taxon>
        <taxon>Nicotianoideae</taxon>
        <taxon>Nicotianeae</taxon>
        <taxon>Nicotiana</taxon>
    </lineage>
</organism>